<gene>
    <name evidence="1" type="ORF">RISK_005613</name>
</gene>
<evidence type="ECO:0000313" key="1">
    <source>
        <dbReference type="EMBL" id="KLU02547.1"/>
    </source>
</evidence>
<protein>
    <submittedName>
        <fullName evidence="1">Uncharacterized protein</fullName>
    </submittedName>
</protein>
<dbReference type="PATRIC" id="fig|595434.4.peg.5329"/>
<reference evidence="1" key="1">
    <citation type="submission" date="2015-05" db="EMBL/GenBank/DDBJ databases">
        <title>Permanent draft genome of Rhodopirellula islandicus K833.</title>
        <authorList>
            <person name="Kizina J."/>
            <person name="Richter M."/>
            <person name="Glockner F.O."/>
            <person name="Harder J."/>
        </authorList>
    </citation>
    <scope>NUCLEOTIDE SEQUENCE [LARGE SCALE GENOMIC DNA]</scope>
    <source>
        <strain evidence="1">K833</strain>
    </source>
</reference>
<proteinExistence type="predicted"/>
<comment type="caution">
    <text evidence="1">The sequence shown here is derived from an EMBL/GenBank/DDBJ whole genome shotgun (WGS) entry which is preliminary data.</text>
</comment>
<dbReference type="EMBL" id="LECT01000044">
    <property type="protein sequence ID" value="KLU02547.1"/>
    <property type="molecule type" value="Genomic_DNA"/>
</dbReference>
<organism evidence="1 2">
    <name type="scientific">Rhodopirellula islandica</name>
    <dbReference type="NCBI Taxonomy" id="595434"/>
    <lineage>
        <taxon>Bacteria</taxon>
        <taxon>Pseudomonadati</taxon>
        <taxon>Planctomycetota</taxon>
        <taxon>Planctomycetia</taxon>
        <taxon>Pirellulales</taxon>
        <taxon>Pirellulaceae</taxon>
        <taxon>Rhodopirellula</taxon>
    </lineage>
</organism>
<dbReference type="Proteomes" id="UP000036367">
    <property type="component" value="Unassembled WGS sequence"/>
</dbReference>
<name>A0A0J1B733_RHOIS</name>
<keyword evidence="2" id="KW-1185">Reference proteome</keyword>
<dbReference type="AlphaFoldDB" id="A0A0J1B733"/>
<evidence type="ECO:0000313" key="2">
    <source>
        <dbReference type="Proteomes" id="UP000036367"/>
    </source>
</evidence>
<sequence>MFIMLSTGFESLCHQAFLRVVRVPQSIRIVRWSGNEPPDT</sequence>
<accession>A0A0J1B733</accession>